<keyword evidence="6" id="KW-0573">Peptidoglycan synthesis</keyword>
<dbReference type="InterPro" id="IPR001460">
    <property type="entry name" value="PCN-bd_Tpept"/>
</dbReference>
<dbReference type="InterPro" id="IPR005311">
    <property type="entry name" value="PBP_dimer"/>
</dbReference>
<feature type="domain" description="Penicillin-binding protein dimerisation" evidence="11">
    <location>
        <begin position="2"/>
        <end position="57"/>
    </location>
</feature>
<keyword evidence="4" id="KW-0812">Transmembrane</keyword>
<comment type="subcellular location">
    <subcellularLocation>
        <location evidence="2">Cell membrane</location>
    </subcellularLocation>
    <subcellularLocation>
        <location evidence="1">Membrane</location>
        <topology evidence="1">Single-pass membrane protein</topology>
    </subcellularLocation>
</comment>
<evidence type="ECO:0000256" key="5">
    <source>
        <dbReference type="ARBA" id="ARBA00022960"/>
    </source>
</evidence>
<dbReference type="GO" id="GO:0008360">
    <property type="term" value="P:regulation of cell shape"/>
    <property type="evidence" value="ECO:0007669"/>
    <property type="project" value="UniProtKB-KW"/>
</dbReference>
<dbReference type="Gene3D" id="3.90.1310.10">
    <property type="entry name" value="Penicillin-binding protein 2a (Domain 2)"/>
    <property type="match status" value="1"/>
</dbReference>
<protein>
    <recommendedName>
        <fullName evidence="14">Penicillin-binding protein transpeptidase domain-containing protein</fullName>
    </recommendedName>
</protein>
<evidence type="ECO:0000256" key="8">
    <source>
        <dbReference type="ARBA" id="ARBA00023136"/>
    </source>
</evidence>
<dbReference type="InterPro" id="IPR012338">
    <property type="entry name" value="Beta-lactam/transpept-like"/>
</dbReference>
<keyword evidence="3" id="KW-1003">Cell membrane</keyword>
<evidence type="ECO:0000256" key="9">
    <source>
        <dbReference type="ARBA" id="ARBA00023316"/>
    </source>
</evidence>
<dbReference type="STRING" id="1802685.A3C88_02755"/>
<dbReference type="Proteomes" id="UP000178117">
    <property type="component" value="Unassembled WGS sequence"/>
</dbReference>
<dbReference type="Pfam" id="PF00905">
    <property type="entry name" value="Transpeptidase"/>
    <property type="match status" value="1"/>
</dbReference>
<keyword evidence="8" id="KW-0472">Membrane</keyword>
<dbReference type="GO" id="GO:0008658">
    <property type="term" value="F:penicillin binding"/>
    <property type="evidence" value="ECO:0007669"/>
    <property type="project" value="InterPro"/>
</dbReference>
<evidence type="ECO:0000256" key="6">
    <source>
        <dbReference type="ARBA" id="ARBA00022984"/>
    </source>
</evidence>
<dbReference type="EMBL" id="MGJZ01000026">
    <property type="protein sequence ID" value="OGN16709.1"/>
    <property type="molecule type" value="Genomic_DNA"/>
</dbReference>
<name>A0A1F8FWJ1_9BACT</name>
<evidence type="ECO:0000256" key="3">
    <source>
        <dbReference type="ARBA" id="ARBA00022475"/>
    </source>
</evidence>
<sequence>MKRVYVDGIKLSQIVGYAGKVNREDLGQDPYYRATDTIGRLGIESEYENELRGEHGRIFFGDSAGTLNTEAITGNNIVLNIDHDLQAKTYDTMRAVLAEAGLSRGAAIIQNPQTGAVLALVSFPSFDNNLFSKGLTQAEYKAVFDNPARPLFNRVISGLYNPGSTIKPFMGLMALQEKIVSPSTAIQDCVSITINNPFQAGVSYTFKNWRPELGSFNLRKAIANSCNIYFFAVGGGLDRITGLGIERIAKYLKNAFADKILGIDLTGETAGFVPTPEWKEAERNEGWYQGDTYNTSIGQGDLLVTPLWLNAYVSAVANGGTVYKPQVANRVIDHQKNPIKVFEPEALGPLGFSEDVLKEIKNDMEETIISGTAQLLRDLPVRAGAKTGTAEVVKGRSINSLFTVFAPLDRPEIAMTVLVEGSAANQGYAIRTAHQVLQWYFGQRASQ</sequence>
<dbReference type="GO" id="GO:0005886">
    <property type="term" value="C:plasma membrane"/>
    <property type="evidence" value="ECO:0007669"/>
    <property type="project" value="UniProtKB-SubCell"/>
</dbReference>
<evidence type="ECO:0008006" key="14">
    <source>
        <dbReference type="Google" id="ProtNLM"/>
    </source>
</evidence>
<dbReference type="InterPro" id="IPR050515">
    <property type="entry name" value="Beta-lactam/transpept"/>
</dbReference>
<dbReference type="SUPFAM" id="SSF56601">
    <property type="entry name" value="beta-lactamase/transpeptidase-like"/>
    <property type="match status" value="1"/>
</dbReference>
<evidence type="ECO:0000313" key="13">
    <source>
        <dbReference type="Proteomes" id="UP000178117"/>
    </source>
</evidence>
<dbReference type="GO" id="GO:0071555">
    <property type="term" value="P:cell wall organization"/>
    <property type="evidence" value="ECO:0007669"/>
    <property type="project" value="UniProtKB-KW"/>
</dbReference>
<dbReference type="PANTHER" id="PTHR30627">
    <property type="entry name" value="PEPTIDOGLYCAN D,D-TRANSPEPTIDASE"/>
    <property type="match status" value="1"/>
</dbReference>
<feature type="domain" description="Penicillin-binding protein transpeptidase" evidence="10">
    <location>
        <begin position="105"/>
        <end position="432"/>
    </location>
</feature>
<dbReference type="Pfam" id="PF03717">
    <property type="entry name" value="PBP_dimer"/>
    <property type="match status" value="1"/>
</dbReference>
<dbReference type="SUPFAM" id="SSF56519">
    <property type="entry name" value="Penicillin binding protein dimerisation domain"/>
    <property type="match status" value="1"/>
</dbReference>
<keyword evidence="5" id="KW-0133">Cell shape</keyword>
<evidence type="ECO:0000259" key="10">
    <source>
        <dbReference type="Pfam" id="PF00905"/>
    </source>
</evidence>
<evidence type="ECO:0000259" key="11">
    <source>
        <dbReference type="Pfam" id="PF03717"/>
    </source>
</evidence>
<dbReference type="AlphaFoldDB" id="A0A1F8FWJ1"/>
<dbReference type="GO" id="GO:0009252">
    <property type="term" value="P:peptidoglycan biosynthetic process"/>
    <property type="evidence" value="ECO:0007669"/>
    <property type="project" value="UniProtKB-KW"/>
</dbReference>
<evidence type="ECO:0000256" key="7">
    <source>
        <dbReference type="ARBA" id="ARBA00022989"/>
    </source>
</evidence>
<organism evidence="12 13">
    <name type="scientific">Candidatus Yanofskybacteria bacterium RIFCSPHIGHO2_02_FULL_50_12</name>
    <dbReference type="NCBI Taxonomy" id="1802685"/>
    <lineage>
        <taxon>Bacteria</taxon>
        <taxon>Candidatus Yanofskyibacteriota</taxon>
    </lineage>
</organism>
<evidence type="ECO:0000313" key="12">
    <source>
        <dbReference type="EMBL" id="OGN16709.1"/>
    </source>
</evidence>
<evidence type="ECO:0000256" key="1">
    <source>
        <dbReference type="ARBA" id="ARBA00004167"/>
    </source>
</evidence>
<dbReference type="PANTHER" id="PTHR30627:SF2">
    <property type="entry name" value="PEPTIDOGLYCAN D,D-TRANSPEPTIDASE MRDA"/>
    <property type="match status" value="1"/>
</dbReference>
<reference evidence="12 13" key="1">
    <citation type="journal article" date="2016" name="Nat. Commun.">
        <title>Thousands of microbial genomes shed light on interconnected biogeochemical processes in an aquifer system.</title>
        <authorList>
            <person name="Anantharaman K."/>
            <person name="Brown C.T."/>
            <person name="Hug L.A."/>
            <person name="Sharon I."/>
            <person name="Castelle C.J."/>
            <person name="Probst A.J."/>
            <person name="Thomas B.C."/>
            <person name="Singh A."/>
            <person name="Wilkins M.J."/>
            <person name="Karaoz U."/>
            <person name="Brodie E.L."/>
            <person name="Williams K.H."/>
            <person name="Hubbard S.S."/>
            <person name="Banfield J.F."/>
        </authorList>
    </citation>
    <scope>NUCLEOTIDE SEQUENCE [LARGE SCALE GENOMIC DNA]</scope>
</reference>
<keyword evidence="9" id="KW-0961">Cell wall biogenesis/degradation</keyword>
<gene>
    <name evidence="12" type="ORF">A3C88_02755</name>
</gene>
<proteinExistence type="predicted"/>
<dbReference type="InterPro" id="IPR036138">
    <property type="entry name" value="PBP_dimer_sf"/>
</dbReference>
<evidence type="ECO:0000256" key="2">
    <source>
        <dbReference type="ARBA" id="ARBA00004236"/>
    </source>
</evidence>
<dbReference type="Gene3D" id="3.40.710.10">
    <property type="entry name" value="DD-peptidase/beta-lactamase superfamily"/>
    <property type="match status" value="1"/>
</dbReference>
<accession>A0A1F8FWJ1</accession>
<evidence type="ECO:0000256" key="4">
    <source>
        <dbReference type="ARBA" id="ARBA00022692"/>
    </source>
</evidence>
<dbReference type="GO" id="GO:0071972">
    <property type="term" value="F:peptidoglycan L,D-transpeptidase activity"/>
    <property type="evidence" value="ECO:0007669"/>
    <property type="project" value="TreeGrafter"/>
</dbReference>
<keyword evidence="7" id="KW-1133">Transmembrane helix</keyword>
<comment type="caution">
    <text evidence="12">The sequence shown here is derived from an EMBL/GenBank/DDBJ whole genome shotgun (WGS) entry which is preliminary data.</text>
</comment>